<reference evidence="4" key="1">
    <citation type="journal article" date="2023" name="Arch. Microbiol.">
        <title>Desulfoferula mesophilus gen. nov. sp. nov., a mesophilic sulfate-reducing bacterium isolated from a brackish lake sediment.</title>
        <authorList>
            <person name="Watanabe T."/>
            <person name="Yabe T."/>
            <person name="Tsuji J.M."/>
            <person name="Fukui M."/>
        </authorList>
    </citation>
    <scope>NUCLEOTIDE SEQUENCE [LARGE SCALE GENOMIC DNA]</scope>
    <source>
        <strain evidence="4">12FAK</strain>
    </source>
</reference>
<evidence type="ECO:0000313" key="4">
    <source>
        <dbReference type="Proteomes" id="UP001366166"/>
    </source>
</evidence>
<name>A0AAU9F5J8_9BACT</name>
<evidence type="ECO:0000256" key="1">
    <source>
        <dbReference type="SAM" id="MobiDB-lite"/>
    </source>
</evidence>
<protein>
    <recommendedName>
        <fullName evidence="5">Lipoprotein</fullName>
    </recommendedName>
</protein>
<dbReference type="PROSITE" id="PS51257">
    <property type="entry name" value="PROKAR_LIPOPROTEIN"/>
    <property type="match status" value="1"/>
</dbReference>
<proteinExistence type="predicted"/>
<feature type="region of interest" description="Disordered" evidence="1">
    <location>
        <begin position="62"/>
        <end position="84"/>
    </location>
</feature>
<dbReference type="RefSeq" id="WP_338603794.1">
    <property type="nucleotide sequence ID" value="NZ_AP028679.1"/>
</dbReference>
<dbReference type="AlphaFoldDB" id="A0AAU9F5J8"/>
<accession>A0AAU9F5J8</accession>
<dbReference type="KEGG" id="dmp:FAK_41330"/>
<evidence type="ECO:0000313" key="3">
    <source>
        <dbReference type="EMBL" id="BEQ17067.1"/>
    </source>
</evidence>
<dbReference type="Proteomes" id="UP001366166">
    <property type="component" value="Chromosome"/>
</dbReference>
<keyword evidence="4" id="KW-1185">Reference proteome</keyword>
<dbReference type="EMBL" id="AP028679">
    <property type="protein sequence ID" value="BEQ17067.1"/>
    <property type="molecule type" value="Genomic_DNA"/>
</dbReference>
<organism evidence="3 4">
    <name type="scientific">Desulfoferula mesophila</name>
    <dbReference type="NCBI Taxonomy" id="3058419"/>
    <lineage>
        <taxon>Bacteria</taxon>
        <taxon>Pseudomonadati</taxon>
        <taxon>Thermodesulfobacteriota</taxon>
        <taxon>Desulfarculia</taxon>
        <taxon>Desulfarculales</taxon>
        <taxon>Desulfarculaceae</taxon>
        <taxon>Desulfoferula</taxon>
    </lineage>
</organism>
<gene>
    <name evidence="3" type="ORF">FAK_41330</name>
</gene>
<keyword evidence="2" id="KW-0732">Signal</keyword>
<feature type="compositionally biased region" description="Polar residues" evidence="1">
    <location>
        <begin position="62"/>
        <end position="74"/>
    </location>
</feature>
<dbReference type="Gene3D" id="6.10.140.920">
    <property type="match status" value="1"/>
</dbReference>
<evidence type="ECO:0000256" key="2">
    <source>
        <dbReference type="SAM" id="SignalP"/>
    </source>
</evidence>
<evidence type="ECO:0008006" key="5">
    <source>
        <dbReference type="Google" id="ProtNLM"/>
    </source>
</evidence>
<sequence>MFKVALTLLMLACAGLAGCHTTSDPAKGGFFDYFVHRGDYEQRQAQREQQLTQLQAKNASLNQQGSALESQMAQERQKLDASQARMQVTSAELDKMRRAIQQGKIKNAQDRQAVEALLKRRAELQGKLSQLRGQKNLSVPELQAQIAQLQKEIAELEEEVLARTGL</sequence>
<feature type="signal peptide" evidence="2">
    <location>
        <begin position="1"/>
        <end position="19"/>
    </location>
</feature>
<feature type="chain" id="PRO_5043818308" description="Lipoprotein" evidence="2">
    <location>
        <begin position="20"/>
        <end position="166"/>
    </location>
</feature>